<accession>A0ABV6CX24</accession>
<evidence type="ECO:0008006" key="3">
    <source>
        <dbReference type="Google" id="ProtNLM"/>
    </source>
</evidence>
<evidence type="ECO:0000313" key="2">
    <source>
        <dbReference type="Proteomes" id="UP001589798"/>
    </source>
</evidence>
<evidence type="ECO:0000313" key="1">
    <source>
        <dbReference type="EMBL" id="MFC0205177.1"/>
    </source>
</evidence>
<dbReference type="EMBL" id="JBHLWK010000015">
    <property type="protein sequence ID" value="MFC0205177.1"/>
    <property type="molecule type" value="Genomic_DNA"/>
</dbReference>
<name>A0ABV6CX24_9SPHN</name>
<dbReference type="PROSITE" id="PS51257">
    <property type="entry name" value="PROKAR_LIPOPROTEIN"/>
    <property type="match status" value="1"/>
</dbReference>
<comment type="caution">
    <text evidence="1">The sequence shown here is derived from an EMBL/GenBank/DDBJ whole genome shotgun (WGS) entry which is preliminary data.</text>
</comment>
<proteinExistence type="predicted"/>
<dbReference type="Proteomes" id="UP001589798">
    <property type="component" value="Unassembled WGS sequence"/>
</dbReference>
<organism evidence="1 2">
    <name type="scientific">Novosphingobium soli</name>
    <dbReference type="NCBI Taxonomy" id="574956"/>
    <lineage>
        <taxon>Bacteria</taxon>
        <taxon>Pseudomonadati</taxon>
        <taxon>Pseudomonadota</taxon>
        <taxon>Alphaproteobacteria</taxon>
        <taxon>Sphingomonadales</taxon>
        <taxon>Sphingomonadaceae</taxon>
        <taxon>Novosphingobium</taxon>
    </lineage>
</organism>
<reference evidence="1 2" key="1">
    <citation type="submission" date="2024-09" db="EMBL/GenBank/DDBJ databases">
        <authorList>
            <person name="Sun Q."/>
            <person name="Mori K."/>
        </authorList>
    </citation>
    <scope>NUCLEOTIDE SEQUENCE [LARGE SCALE GENOMIC DNA]</scope>
    <source>
        <strain evidence="1 2">CCM 7706</strain>
    </source>
</reference>
<dbReference type="RefSeq" id="WP_379487908.1">
    <property type="nucleotide sequence ID" value="NZ_JBHLWK010000015.1"/>
</dbReference>
<sequence length="130" mass="14802">MLRYYISLSLTILALSGCNFPGKYERFRGMAVLGPHGPEFYPEMEFRSGQEKISPWRMSGIGKDLKPRLEKAKRNAAELGLSSFPWITVEFLGEEITPSPKYDGPTKEVRVVEWVKVEPCTTMPDKCLDQ</sequence>
<gene>
    <name evidence="1" type="ORF">ACFFJC_12965</name>
</gene>
<keyword evidence="2" id="KW-1185">Reference proteome</keyword>
<protein>
    <recommendedName>
        <fullName evidence="3">Lipoprotein</fullName>
    </recommendedName>
</protein>